<evidence type="ECO:0000256" key="5">
    <source>
        <dbReference type="ARBA" id="ARBA00022598"/>
    </source>
</evidence>
<protein>
    <recommendedName>
        <fullName evidence="16">Phenylalanine--tRNA ligase, mitochondrial</fullName>
        <ecNumber evidence="4">6.1.1.20</ecNumber>
    </recommendedName>
    <alternativeName>
        <fullName evidence="13">Phenylalanyl-tRNA synthetase</fullName>
    </alternativeName>
</protein>
<dbReference type="Proteomes" id="UP000192223">
    <property type="component" value="Unplaced"/>
</dbReference>
<dbReference type="PROSITE" id="PS50862">
    <property type="entry name" value="AA_TRNA_LIGASE_II"/>
    <property type="match status" value="1"/>
</dbReference>
<comment type="subunit">
    <text evidence="3">Monomer.</text>
</comment>
<dbReference type="InterPro" id="IPR005121">
    <property type="entry name" value="Fdx_antiC-bd"/>
</dbReference>
<evidence type="ECO:0000256" key="2">
    <source>
        <dbReference type="ARBA" id="ARBA00008226"/>
    </source>
</evidence>
<dbReference type="Pfam" id="PF03147">
    <property type="entry name" value="FDX-ACB"/>
    <property type="match status" value="1"/>
</dbReference>
<dbReference type="FunFam" id="3.30.930.10:FF:000041">
    <property type="entry name" value="Phenylalanyl-tRNA synthetase 2, mitochondrial"/>
    <property type="match status" value="1"/>
</dbReference>
<evidence type="ECO:0000256" key="8">
    <source>
        <dbReference type="ARBA" id="ARBA00022917"/>
    </source>
</evidence>
<comment type="subcellular location">
    <subcellularLocation>
        <location evidence="1">Mitochondrion matrix</location>
    </subcellularLocation>
</comment>
<name>A0A1W4X184_AGRPL</name>
<evidence type="ECO:0000256" key="3">
    <source>
        <dbReference type="ARBA" id="ARBA00011245"/>
    </source>
</evidence>
<keyword evidence="6" id="KW-0547">Nucleotide-binding</keyword>
<evidence type="ECO:0000313" key="19">
    <source>
        <dbReference type="Proteomes" id="UP000192223"/>
    </source>
</evidence>
<evidence type="ECO:0000256" key="1">
    <source>
        <dbReference type="ARBA" id="ARBA00004305"/>
    </source>
</evidence>
<dbReference type="PROSITE" id="PS51447">
    <property type="entry name" value="FDX_ACB"/>
    <property type="match status" value="1"/>
</dbReference>
<dbReference type="GO" id="GO:0004826">
    <property type="term" value="F:phenylalanine-tRNA ligase activity"/>
    <property type="evidence" value="ECO:0007669"/>
    <property type="project" value="UniProtKB-EC"/>
</dbReference>
<dbReference type="NCBIfam" id="TIGR00469">
    <property type="entry name" value="pheS_mito"/>
    <property type="match status" value="1"/>
</dbReference>
<feature type="domain" description="Aminoacyl-transfer RNA synthetases class-II family profile" evidence="17">
    <location>
        <begin position="74"/>
        <end position="335"/>
    </location>
</feature>
<dbReference type="InParanoid" id="A0A1W4X184"/>
<dbReference type="InterPro" id="IPR004530">
    <property type="entry name" value="Phe-tRNA-synth_IIc_mito"/>
</dbReference>
<evidence type="ECO:0000256" key="15">
    <source>
        <dbReference type="ARBA" id="ARBA00060211"/>
    </source>
</evidence>
<dbReference type="GO" id="GO:0005524">
    <property type="term" value="F:ATP binding"/>
    <property type="evidence" value="ECO:0007669"/>
    <property type="project" value="UniProtKB-KW"/>
</dbReference>
<dbReference type="InterPro" id="IPR006195">
    <property type="entry name" value="aa-tRNA-synth_II"/>
</dbReference>
<keyword evidence="19" id="KW-1185">Reference proteome</keyword>
<keyword evidence="7" id="KW-0067">ATP-binding</keyword>
<evidence type="ECO:0000259" key="18">
    <source>
        <dbReference type="PROSITE" id="PS51447"/>
    </source>
</evidence>
<keyword evidence="10" id="KW-0007">Acetylation</keyword>
<dbReference type="GO" id="GO:0000049">
    <property type="term" value="F:tRNA binding"/>
    <property type="evidence" value="ECO:0007669"/>
    <property type="project" value="InterPro"/>
</dbReference>
<dbReference type="GO" id="GO:0006432">
    <property type="term" value="P:phenylalanyl-tRNA aminoacylation"/>
    <property type="evidence" value="ECO:0007669"/>
    <property type="project" value="InterPro"/>
</dbReference>
<dbReference type="EC" id="6.1.1.20" evidence="4"/>
<dbReference type="OrthoDB" id="4457at2759"/>
<proteinExistence type="inferred from homology"/>
<feature type="domain" description="FDX-ACB" evidence="18">
    <location>
        <begin position="345"/>
        <end position="439"/>
    </location>
</feature>
<evidence type="ECO:0000256" key="13">
    <source>
        <dbReference type="ARBA" id="ARBA00031194"/>
    </source>
</evidence>
<keyword evidence="11" id="KW-0496">Mitochondrion</keyword>
<evidence type="ECO:0000256" key="11">
    <source>
        <dbReference type="ARBA" id="ARBA00023128"/>
    </source>
</evidence>
<dbReference type="FunFam" id="3.30.70.380:FF:000002">
    <property type="entry name" value="phenylalanine--tRNA ligase, mitochondrial"/>
    <property type="match status" value="1"/>
</dbReference>
<dbReference type="KEGG" id="apln:108740138"/>
<evidence type="ECO:0000256" key="6">
    <source>
        <dbReference type="ARBA" id="ARBA00022741"/>
    </source>
</evidence>
<keyword evidence="5 20" id="KW-0436">Ligase</keyword>
<dbReference type="InterPro" id="IPR002319">
    <property type="entry name" value="Phenylalanyl-tRNA_Synthase"/>
</dbReference>
<keyword evidence="9" id="KW-0809">Transit peptide</keyword>
<evidence type="ECO:0000256" key="9">
    <source>
        <dbReference type="ARBA" id="ARBA00022946"/>
    </source>
</evidence>
<dbReference type="SUPFAM" id="SSF54991">
    <property type="entry name" value="Anticodon-binding domain of PheRS"/>
    <property type="match status" value="1"/>
</dbReference>
<evidence type="ECO:0000256" key="4">
    <source>
        <dbReference type="ARBA" id="ARBA00012814"/>
    </source>
</evidence>
<dbReference type="FunCoup" id="A0A1W4X184">
    <property type="interactions" value="1571"/>
</dbReference>
<sequence>MINKRVCESLWAITQKSVRFKGQVAENVDQKLDATIKILGTAYQCDKFTNVNSKIASHIGKNLHISKDHPLSLVRQKVVDYFYKAFVNSRGNPVFAVFDNLSPIVTQEQNFDSLLVPKDHPSRLKSDCYYINHDYLLRAHTTAHDSELIKSGLDNFLVIGDVYRRDEIDRTHYPVFHQVDVVRLKTREQLFPADESLELFESGNNTTNTGIQEKQACHTLEAVKLMEHELKNTLEGLAKTLFGSDIRFRWTDSTFPFTQPSWELEVHYNNQWLELLGCGILQQPILYRAGVLNKIGWAFGLGLERVAMCIYQIPDIRLFWSQDSGFLSQFKTSDPNAKIIYKPVSQYPQCINDISFWLPDNAQEFSSNDFYDIVRSIGGDIIEQVSLVDEFFHPKTKKTSHCYRIVYRHMERTLTQAEVNQVHKKIAMQATKSLGVTVR</sequence>
<dbReference type="Gene3D" id="3.30.930.10">
    <property type="entry name" value="Bira Bifunctional Protein, Domain 2"/>
    <property type="match status" value="1"/>
</dbReference>
<gene>
    <name evidence="20" type="primary">LOC108740138</name>
</gene>
<dbReference type="Gene3D" id="3.30.70.380">
    <property type="entry name" value="Ferrodoxin-fold anticodon-binding domain"/>
    <property type="match status" value="1"/>
</dbReference>
<dbReference type="STRING" id="224129.A0A1W4X184"/>
<dbReference type="AlphaFoldDB" id="A0A1W4X184"/>
<dbReference type="RefSeq" id="XP_018329849.1">
    <property type="nucleotide sequence ID" value="XM_018474347.2"/>
</dbReference>
<organism evidence="19 20">
    <name type="scientific">Agrilus planipennis</name>
    <name type="common">Emerald ash borer</name>
    <name type="synonym">Agrilus marcopoli</name>
    <dbReference type="NCBI Taxonomy" id="224129"/>
    <lineage>
        <taxon>Eukaryota</taxon>
        <taxon>Metazoa</taxon>
        <taxon>Ecdysozoa</taxon>
        <taxon>Arthropoda</taxon>
        <taxon>Hexapoda</taxon>
        <taxon>Insecta</taxon>
        <taxon>Pterygota</taxon>
        <taxon>Neoptera</taxon>
        <taxon>Endopterygota</taxon>
        <taxon>Coleoptera</taxon>
        <taxon>Polyphaga</taxon>
        <taxon>Elateriformia</taxon>
        <taxon>Buprestoidea</taxon>
        <taxon>Buprestidae</taxon>
        <taxon>Agrilinae</taxon>
        <taxon>Agrilus</taxon>
    </lineage>
</organism>
<keyword evidence="8" id="KW-0648">Protein biosynthesis</keyword>
<dbReference type="GO" id="GO:0005759">
    <property type="term" value="C:mitochondrial matrix"/>
    <property type="evidence" value="ECO:0007669"/>
    <property type="project" value="UniProtKB-SubCell"/>
</dbReference>
<dbReference type="Pfam" id="PF01409">
    <property type="entry name" value="tRNA-synt_2d"/>
    <property type="match status" value="2"/>
</dbReference>
<dbReference type="SMART" id="SM00896">
    <property type="entry name" value="FDX-ACB"/>
    <property type="match status" value="1"/>
</dbReference>
<dbReference type="GeneID" id="108740138"/>
<evidence type="ECO:0000259" key="17">
    <source>
        <dbReference type="PROSITE" id="PS50862"/>
    </source>
</evidence>
<keyword evidence="12" id="KW-0030">Aminoacyl-tRNA synthetase</keyword>
<reference evidence="20" key="1">
    <citation type="submission" date="2025-08" db="UniProtKB">
        <authorList>
            <consortium name="RefSeq"/>
        </authorList>
    </citation>
    <scope>IDENTIFICATION</scope>
    <source>
        <tissue evidence="20">Entire body</tissue>
    </source>
</reference>
<dbReference type="CDD" id="cd00496">
    <property type="entry name" value="PheRS_alpha_core"/>
    <property type="match status" value="1"/>
</dbReference>
<evidence type="ECO:0000256" key="14">
    <source>
        <dbReference type="ARBA" id="ARBA00049255"/>
    </source>
</evidence>
<dbReference type="CTD" id="36547"/>
<evidence type="ECO:0000256" key="10">
    <source>
        <dbReference type="ARBA" id="ARBA00022990"/>
    </source>
</evidence>
<dbReference type="InterPro" id="IPR036690">
    <property type="entry name" value="Fdx_antiC-bd_sf"/>
</dbReference>
<evidence type="ECO:0000313" key="20">
    <source>
        <dbReference type="RefSeq" id="XP_018329849.1"/>
    </source>
</evidence>
<evidence type="ECO:0000256" key="7">
    <source>
        <dbReference type="ARBA" id="ARBA00022840"/>
    </source>
</evidence>
<comment type="function">
    <text evidence="15">Is responsible for the charging of tRNA(Phe) with phenylalanine in mitochondrial translation. To a lesser extent, also catalyzes direct attachment of m-Tyr (an oxidized version of Phe) to tRNA(Phe), thereby opening the way for delivery of the misacylated tRNA to the ribosome and incorporation of ROS-damaged amino acid into proteins.</text>
</comment>
<comment type="catalytic activity">
    <reaction evidence="14">
        <text>tRNA(Phe) + L-phenylalanine + ATP = L-phenylalanyl-tRNA(Phe) + AMP + diphosphate + H(+)</text>
        <dbReference type="Rhea" id="RHEA:19413"/>
        <dbReference type="Rhea" id="RHEA-COMP:9668"/>
        <dbReference type="Rhea" id="RHEA-COMP:9699"/>
        <dbReference type="ChEBI" id="CHEBI:15378"/>
        <dbReference type="ChEBI" id="CHEBI:30616"/>
        <dbReference type="ChEBI" id="CHEBI:33019"/>
        <dbReference type="ChEBI" id="CHEBI:58095"/>
        <dbReference type="ChEBI" id="CHEBI:78442"/>
        <dbReference type="ChEBI" id="CHEBI:78531"/>
        <dbReference type="ChEBI" id="CHEBI:456215"/>
        <dbReference type="EC" id="6.1.1.20"/>
    </reaction>
</comment>
<evidence type="ECO:0000256" key="12">
    <source>
        <dbReference type="ARBA" id="ARBA00023146"/>
    </source>
</evidence>
<dbReference type="SUPFAM" id="SSF55681">
    <property type="entry name" value="Class II aaRS and biotin synthetases"/>
    <property type="match status" value="1"/>
</dbReference>
<accession>A0A1W4X184</accession>
<evidence type="ECO:0000256" key="16">
    <source>
        <dbReference type="ARBA" id="ARBA00073229"/>
    </source>
</evidence>
<dbReference type="InterPro" id="IPR045864">
    <property type="entry name" value="aa-tRNA-synth_II/BPL/LPL"/>
</dbReference>
<comment type="similarity">
    <text evidence="2">Belongs to the class-II aminoacyl-tRNA synthetase family.</text>
</comment>
<dbReference type="PANTHER" id="PTHR11538">
    <property type="entry name" value="PHENYLALANYL-TRNA SYNTHETASE"/>
    <property type="match status" value="1"/>
</dbReference>
<dbReference type="PANTHER" id="PTHR11538:SF41">
    <property type="entry name" value="PHENYLALANINE--TRNA LIGASE, MITOCHONDRIAL"/>
    <property type="match status" value="1"/>
</dbReference>